<dbReference type="Pfam" id="PF09581">
    <property type="entry name" value="Spore_III_AF"/>
    <property type="match status" value="1"/>
</dbReference>
<dbReference type="AlphaFoldDB" id="A0A645FH70"/>
<accession>A0A645FH70</accession>
<dbReference type="InterPro" id="IPR014245">
    <property type="entry name" value="Spore_III_AF"/>
</dbReference>
<dbReference type="EMBL" id="VSSQ01059423">
    <property type="protein sequence ID" value="MPN12986.1"/>
    <property type="molecule type" value="Genomic_DNA"/>
</dbReference>
<evidence type="ECO:0000313" key="1">
    <source>
        <dbReference type="EMBL" id="MPN12986.1"/>
    </source>
</evidence>
<evidence type="ECO:0008006" key="2">
    <source>
        <dbReference type="Google" id="ProtNLM"/>
    </source>
</evidence>
<protein>
    <recommendedName>
        <fullName evidence="2">Stage III sporulation protein AG</fullName>
    </recommendedName>
</protein>
<gene>
    <name evidence="1" type="ORF">SDC9_160306</name>
</gene>
<proteinExistence type="predicted"/>
<organism evidence="1">
    <name type="scientific">bioreactor metagenome</name>
    <dbReference type="NCBI Taxonomy" id="1076179"/>
    <lineage>
        <taxon>unclassified sequences</taxon>
        <taxon>metagenomes</taxon>
        <taxon>ecological metagenomes</taxon>
    </lineage>
</organism>
<sequence length="168" mass="18645">MQRFIRVIIGLLITLAILNPILDVIQNRWSTAQIPALSTNTSNSQSVMNHANKVAGDREQLAFDTYKKELARQIRATTTAIEGIADAQVAVELENNQQGKFNGKVRALTIYVKPGVNNSKGKIEPVVIGATNSGEALELKPQLKTKILQTIYELYQISNEHIEIKLLH</sequence>
<comment type="caution">
    <text evidence="1">The sequence shown here is derived from an EMBL/GenBank/DDBJ whole genome shotgun (WGS) entry which is preliminary data.</text>
</comment>
<reference evidence="1" key="1">
    <citation type="submission" date="2019-08" db="EMBL/GenBank/DDBJ databases">
        <authorList>
            <person name="Kucharzyk K."/>
            <person name="Murdoch R.W."/>
            <person name="Higgins S."/>
            <person name="Loffler F."/>
        </authorList>
    </citation>
    <scope>NUCLEOTIDE SEQUENCE</scope>
</reference>
<name>A0A645FH70_9ZZZZ</name>